<dbReference type="InterPro" id="IPR036627">
    <property type="entry name" value="CobW-likC_sf"/>
</dbReference>
<evidence type="ECO:0000313" key="9">
    <source>
        <dbReference type="Proteomes" id="UP001257909"/>
    </source>
</evidence>
<evidence type="ECO:0000256" key="6">
    <source>
        <dbReference type="ARBA" id="ARBA00049117"/>
    </source>
</evidence>
<dbReference type="RefSeq" id="WP_310275201.1">
    <property type="nucleotide sequence ID" value="NZ_JAVDWR010000002.1"/>
</dbReference>
<dbReference type="SMART" id="SM00833">
    <property type="entry name" value="CobW_C"/>
    <property type="match status" value="1"/>
</dbReference>
<accession>A0ABU1VWX4</accession>
<evidence type="ECO:0000313" key="8">
    <source>
        <dbReference type="EMBL" id="MDR7120085.1"/>
    </source>
</evidence>
<dbReference type="Gene3D" id="3.40.50.300">
    <property type="entry name" value="P-loop containing nucleotide triphosphate hydrolases"/>
    <property type="match status" value="1"/>
</dbReference>
<evidence type="ECO:0000259" key="7">
    <source>
        <dbReference type="SMART" id="SM00833"/>
    </source>
</evidence>
<dbReference type="InterPro" id="IPR011629">
    <property type="entry name" value="CobW-like_C"/>
</dbReference>
<proteinExistence type="inferred from homology"/>
<organism evidence="8 9">
    <name type="scientific">Rheinheimera soli</name>
    <dbReference type="NCBI Taxonomy" id="443616"/>
    <lineage>
        <taxon>Bacteria</taxon>
        <taxon>Pseudomonadati</taxon>
        <taxon>Pseudomonadota</taxon>
        <taxon>Gammaproteobacteria</taxon>
        <taxon>Chromatiales</taxon>
        <taxon>Chromatiaceae</taxon>
        <taxon>Rheinheimera</taxon>
    </lineage>
</organism>
<dbReference type="InterPro" id="IPR027417">
    <property type="entry name" value="P-loop_NTPase"/>
</dbReference>
<dbReference type="EMBL" id="JAVDWR010000002">
    <property type="protein sequence ID" value="MDR7120085.1"/>
    <property type="molecule type" value="Genomic_DNA"/>
</dbReference>
<dbReference type="Pfam" id="PF02492">
    <property type="entry name" value="cobW"/>
    <property type="match status" value="1"/>
</dbReference>
<evidence type="ECO:0000256" key="5">
    <source>
        <dbReference type="ARBA" id="ARBA00045658"/>
    </source>
</evidence>
<protein>
    <submittedName>
        <fullName evidence="8">G3E family GTPase</fullName>
    </submittedName>
</protein>
<comment type="catalytic activity">
    <reaction evidence="6">
        <text>GTP + H2O = GDP + phosphate + H(+)</text>
        <dbReference type="Rhea" id="RHEA:19669"/>
        <dbReference type="ChEBI" id="CHEBI:15377"/>
        <dbReference type="ChEBI" id="CHEBI:15378"/>
        <dbReference type="ChEBI" id="CHEBI:37565"/>
        <dbReference type="ChEBI" id="CHEBI:43474"/>
        <dbReference type="ChEBI" id="CHEBI:58189"/>
    </reaction>
    <physiologicalReaction direction="left-to-right" evidence="6">
        <dbReference type="Rhea" id="RHEA:19670"/>
    </physiologicalReaction>
</comment>
<gene>
    <name evidence="8" type="ORF">J2W69_001014</name>
</gene>
<dbReference type="Pfam" id="PF07683">
    <property type="entry name" value="CobW_C"/>
    <property type="match status" value="1"/>
</dbReference>
<dbReference type="PANTHER" id="PTHR13748">
    <property type="entry name" value="COBW-RELATED"/>
    <property type="match status" value="1"/>
</dbReference>
<reference evidence="8 9" key="1">
    <citation type="submission" date="2023-07" db="EMBL/GenBank/DDBJ databases">
        <title>Sorghum-associated microbial communities from plants grown in Nebraska, USA.</title>
        <authorList>
            <person name="Schachtman D."/>
        </authorList>
    </citation>
    <scope>NUCLEOTIDE SEQUENCE [LARGE SCALE GENOMIC DNA]</scope>
    <source>
        <strain evidence="8 9">4138</strain>
    </source>
</reference>
<keyword evidence="9" id="KW-1185">Reference proteome</keyword>
<keyword evidence="2" id="KW-0378">Hydrolase</keyword>
<evidence type="ECO:0000256" key="3">
    <source>
        <dbReference type="ARBA" id="ARBA00023186"/>
    </source>
</evidence>
<comment type="caution">
    <text evidence="8">The sequence shown here is derived from an EMBL/GenBank/DDBJ whole genome shotgun (WGS) entry which is preliminary data.</text>
</comment>
<dbReference type="Gene3D" id="3.30.1220.10">
    <property type="entry name" value="CobW-like, C-terminal domain"/>
    <property type="match status" value="1"/>
</dbReference>
<dbReference type="CDD" id="cd03112">
    <property type="entry name" value="CobW-like"/>
    <property type="match status" value="1"/>
</dbReference>
<dbReference type="PANTHER" id="PTHR13748:SF62">
    <property type="entry name" value="COBW DOMAIN-CONTAINING PROTEIN"/>
    <property type="match status" value="1"/>
</dbReference>
<evidence type="ECO:0000256" key="4">
    <source>
        <dbReference type="ARBA" id="ARBA00034320"/>
    </source>
</evidence>
<name>A0ABU1VWX4_9GAMM</name>
<comment type="similarity">
    <text evidence="4">Belongs to the SIMIBI class G3E GTPase family. ZNG1 subfamily.</text>
</comment>
<dbReference type="InterPro" id="IPR051316">
    <property type="entry name" value="Zinc-reg_GTPase_activator"/>
</dbReference>
<keyword evidence="1" id="KW-0547">Nucleotide-binding</keyword>
<dbReference type="SUPFAM" id="SSF52540">
    <property type="entry name" value="P-loop containing nucleoside triphosphate hydrolases"/>
    <property type="match status" value="1"/>
</dbReference>
<keyword evidence="3" id="KW-0143">Chaperone</keyword>
<dbReference type="InterPro" id="IPR003495">
    <property type="entry name" value="CobW/HypB/UreG_nucleotide-bd"/>
</dbReference>
<sequence>MTISSQRIPLYLLTGFLGSGKTTLLNQWIKDPAFSKALVIINEFGETSLDHLLVSRSTEEQIVELSNGCICCTTRGDLVKTLTDISWRFSRNGIKSFDRVIIETTGLADPSPILSTLISNQKIFQQYKLQGTVTTVDAVNALHTLSQYREAKRQVAVADLILLTKQDLADEDTLTQVQQHIRQLNPTAPVQISDQGVTALSALLELDHVEPVQSVTPLTNWLNFGSAQFEPLNSSPVTSSPASTGNEISAHQDTINTYCYQITRPVTLFAIQLWLDALLPEMGHQLLRVKAILNVEGFPGPIVIHGVQQLLHPTAVLTHWPNDDRQSKLVFITDQLSREQLEKSLRPLLGLKI</sequence>
<evidence type="ECO:0000256" key="1">
    <source>
        <dbReference type="ARBA" id="ARBA00022741"/>
    </source>
</evidence>
<comment type="function">
    <text evidence="5">Zinc chaperone that directly transfers zinc cofactor to target proteins, thereby activating them. Zinc is transferred from the CXCC motif in the GTPase domain to the zinc binding site in target proteins in a process requiring GTP hydrolysis.</text>
</comment>
<dbReference type="SUPFAM" id="SSF90002">
    <property type="entry name" value="Hypothetical protein YjiA, C-terminal domain"/>
    <property type="match status" value="1"/>
</dbReference>
<feature type="domain" description="CobW C-terminal" evidence="7">
    <location>
        <begin position="255"/>
        <end position="349"/>
    </location>
</feature>
<dbReference type="Proteomes" id="UP001257909">
    <property type="component" value="Unassembled WGS sequence"/>
</dbReference>
<evidence type="ECO:0000256" key="2">
    <source>
        <dbReference type="ARBA" id="ARBA00022801"/>
    </source>
</evidence>